<comment type="similarity">
    <text evidence="1">Belongs to the heat shock protein 90 family.</text>
</comment>
<proteinExistence type="inferred from homology"/>
<name>A0ABQ5H910_9ASTR</name>
<accession>A0ABQ5H910</accession>
<protein>
    <submittedName>
        <fullName evidence="3">Heat shock protein 90-6, mitochondrial</fullName>
    </submittedName>
</protein>
<dbReference type="Pfam" id="PF00183">
    <property type="entry name" value="HSP90"/>
    <property type="match status" value="1"/>
</dbReference>
<evidence type="ECO:0000256" key="1">
    <source>
        <dbReference type="ARBA" id="ARBA00008239"/>
    </source>
</evidence>
<dbReference type="InterPro" id="IPR001404">
    <property type="entry name" value="Hsp90_fam"/>
</dbReference>
<reference evidence="3" key="1">
    <citation type="journal article" date="2022" name="Int. J. Mol. Sci.">
        <title>Draft Genome of Tanacetum Coccineum: Genomic Comparison of Closely Related Tanacetum-Family Plants.</title>
        <authorList>
            <person name="Yamashiro T."/>
            <person name="Shiraishi A."/>
            <person name="Nakayama K."/>
            <person name="Satake H."/>
        </authorList>
    </citation>
    <scope>NUCLEOTIDE SEQUENCE</scope>
</reference>
<dbReference type="Gene3D" id="3.40.50.11260">
    <property type="match status" value="1"/>
</dbReference>
<keyword evidence="3" id="KW-0346">Stress response</keyword>
<gene>
    <name evidence="3" type="ORF">Tco_1058049</name>
</gene>
<evidence type="ECO:0000313" key="4">
    <source>
        <dbReference type="Proteomes" id="UP001151760"/>
    </source>
</evidence>
<keyword evidence="4" id="KW-1185">Reference proteome</keyword>
<dbReference type="EMBL" id="BQNB010019286">
    <property type="protein sequence ID" value="GJT83707.1"/>
    <property type="molecule type" value="Genomic_DNA"/>
</dbReference>
<dbReference type="Proteomes" id="UP001151760">
    <property type="component" value="Unassembled WGS sequence"/>
</dbReference>
<reference evidence="3" key="2">
    <citation type="submission" date="2022-01" db="EMBL/GenBank/DDBJ databases">
        <authorList>
            <person name="Yamashiro T."/>
            <person name="Shiraishi A."/>
            <person name="Satake H."/>
            <person name="Nakayama K."/>
        </authorList>
    </citation>
    <scope>NUCLEOTIDE SEQUENCE</scope>
</reference>
<sequence>MSGFSPATCRGFPQRHVAGDTFPQRHVAGEYSLGKLLLNDETRPTIDHIASIYNWMLNGRSEALTDGRGYTVSSTILHDLIEATRRRVRLSDFDGELCQKCKEHTLLEKLYEKDIEVLFLVDTIEVAVTNLKEYKEKNFVDISKEDLKISVVIGFQSPSGSSKGKLPNSSPDDLKLLRVSLRESSIKAMYFL</sequence>
<organism evidence="3 4">
    <name type="scientific">Tanacetum coccineum</name>
    <dbReference type="NCBI Taxonomy" id="301880"/>
    <lineage>
        <taxon>Eukaryota</taxon>
        <taxon>Viridiplantae</taxon>
        <taxon>Streptophyta</taxon>
        <taxon>Embryophyta</taxon>
        <taxon>Tracheophyta</taxon>
        <taxon>Spermatophyta</taxon>
        <taxon>Magnoliopsida</taxon>
        <taxon>eudicotyledons</taxon>
        <taxon>Gunneridae</taxon>
        <taxon>Pentapetalae</taxon>
        <taxon>asterids</taxon>
        <taxon>campanulids</taxon>
        <taxon>Asterales</taxon>
        <taxon>Asteraceae</taxon>
        <taxon>Asteroideae</taxon>
        <taxon>Anthemideae</taxon>
        <taxon>Anthemidinae</taxon>
        <taxon>Tanacetum</taxon>
    </lineage>
</organism>
<evidence type="ECO:0000256" key="2">
    <source>
        <dbReference type="ARBA" id="ARBA00023186"/>
    </source>
</evidence>
<keyword evidence="2" id="KW-0143">Chaperone</keyword>
<comment type="caution">
    <text evidence="3">The sequence shown here is derived from an EMBL/GenBank/DDBJ whole genome shotgun (WGS) entry which is preliminary data.</text>
</comment>
<evidence type="ECO:0000313" key="3">
    <source>
        <dbReference type="EMBL" id="GJT83707.1"/>
    </source>
</evidence>